<dbReference type="Proteomes" id="UP000193067">
    <property type="component" value="Unassembled WGS sequence"/>
</dbReference>
<evidence type="ECO:0000259" key="2">
    <source>
        <dbReference type="Pfam" id="PF17667"/>
    </source>
</evidence>
<proteinExistence type="predicted"/>
<feature type="domain" description="Fungal-type protein kinase" evidence="2">
    <location>
        <begin position="187"/>
        <end position="547"/>
    </location>
</feature>
<dbReference type="SUPFAM" id="SSF56112">
    <property type="entry name" value="Protein kinase-like (PK-like)"/>
    <property type="match status" value="1"/>
</dbReference>
<evidence type="ECO:0000313" key="4">
    <source>
        <dbReference type="Proteomes" id="UP000193067"/>
    </source>
</evidence>
<dbReference type="InterPro" id="IPR040976">
    <property type="entry name" value="Pkinase_fungal"/>
</dbReference>
<evidence type="ECO:0000256" key="1">
    <source>
        <dbReference type="SAM" id="MobiDB-lite"/>
    </source>
</evidence>
<dbReference type="PANTHER" id="PTHR38248">
    <property type="entry name" value="FUNK1 6"/>
    <property type="match status" value="1"/>
</dbReference>
<sequence>MPVEMFLDEFLSPVASEDRSDMLSSTQAFDAVPQQSKEPSMVYEPLVAALNERTAERSRCPGLVFEQTFDHSMRPFRTGYAKPHICCFTPENLARVRDTHPGLRVEFGYAELFIQITSDPTLDYFRDPDPDANADAAAPAAHDFIRQYDYVDEFEDRALWGEIQYKYHTIDLAHGQHISFAIEALARQHRVFIFTISVAGSFARLFRWDRSGCVVTRSFDIRQHPHLLVEFLWRFAKLSDAGRGHDQTARVASPAEESLFRDTIRQNVALQLDVVDDKLDKAVTAHYVPGSVAALPVDTLQSGTRNREYFLVSRPIVSPLSLDGRGTRGFWAVNALTGRIAFLKDTWRTPWSRRHVEGDVLRRLNEVGVRNVPLLALHGDVTNSIAEPSEMTNPEYQETRTDAFVGEPWICRLGKQDVRTGQRRHYRLVTHTVGYSLNTMQGTEEMLYAGYDVFIAMRDALAKGSRIHRDLSVGNIILVKEPDRPVRKGYLIDWDASDCVDEDGMALHAGRTGTWAFLSIRMLEPSLVDTKHTFKDDMEALLYVVFYCALFYTPHNLDKEELTVVHKTFFYHYENVFAPGGGNGKIANAGRRDYTHRMQFGSAEFQEWLNTMMDYHHPSDYDQVSPRSMWEPDCVDQFWSHFLSTHTLEKDDRVVHELSHMHQYNLLSPDSEPIPTPYATPRTLLARDRRDVSSTNPSENNSEDGSRKRARSEDDEDDGDDGASRSLSTSLSRRTSSPGPTLVRRSKRIREQQTRRTSAPAAAPAPAGKPTRTKGIGSAYGRSRKSASRRRS</sequence>
<feature type="region of interest" description="Disordered" evidence="1">
    <location>
        <begin position="666"/>
        <end position="792"/>
    </location>
</feature>
<feature type="compositionally biased region" description="Low complexity" evidence="1">
    <location>
        <begin position="724"/>
        <end position="737"/>
    </location>
</feature>
<dbReference type="PANTHER" id="PTHR38248:SF2">
    <property type="entry name" value="FUNK1 11"/>
    <property type="match status" value="1"/>
</dbReference>
<gene>
    <name evidence="3" type="ORF">PYCCODRAFT_1471940</name>
</gene>
<accession>A0A1Y2I884</accession>
<feature type="compositionally biased region" description="Basic residues" evidence="1">
    <location>
        <begin position="782"/>
        <end position="792"/>
    </location>
</feature>
<dbReference type="Gene3D" id="1.10.510.10">
    <property type="entry name" value="Transferase(Phosphotransferase) domain 1"/>
    <property type="match status" value="1"/>
</dbReference>
<protein>
    <recommendedName>
        <fullName evidence="2">Fungal-type protein kinase domain-containing protein</fullName>
    </recommendedName>
</protein>
<dbReference type="OrthoDB" id="3265188at2759"/>
<keyword evidence="4" id="KW-1185">Reference proteome</keyword>
<evidence type="ECO:0000313" key="3">
    <source>
        <dbReference type="EMBL" id="OSC97329.1"/>
    </source>
</evidence>
<dbReference type="AlphaFoldDB" id="A0A1Y2I884"/>
<dbReference type="EMBL" id="KZ084153">
    <property type="protein sequence ID" value="OSC97329.1"/>
    <property type="molecule type" value="Genomic_DNA"/>
</dbReference>
<reference evidence="3 4" key="1">
    <citation type="journal article" date="2015" name="Biotechnol. Biofuels">
        <title>Enhanced degradation of softwood versus hardwood by the white-rot fungus Pycnoporus coccineus.</title>
        <authorList>
            <person name="Couturier M."/>
            <person name="Navarro D."/>
            <person name="Chevret D."/>
            <person name="Henrissat B."/>
            <person name="Piumi F."/>
            <person name="Ruiz-Duenas F.J."/>
            <person name="Martinez A.T."/>
            <person name="Grigoriev I.V."/>
            <person name="Riley R."/>
            <person name="Lipzen A."/>
            <person name="Berrin J.G."/>
            <person name="Master E.R."/>
            <person name="Rosso M.N."/>
        </authorList>
    </citation>
    <scope>NUCLEOTIDE SEQUENCE [LARGE SCALE GENOMIC DNA]</scope>
    <source>
        <strain evidence="3 4">BRFM310</strain>
    </source>
</reference>
<dbReference type="Pfam" id="PF17667">
    <property type="entry name" value="Pkinase_fungal"/>
    <property type="match status" value="1"/>
</dbReference>
<dbReference type="InterPro" id="IPR011009">
    <property type="entry name" value="Kinase-like_dom_sf"/>
</dbReference>
<name>A0A1Y2I884_TRAC3</name>
<organism evidence="3 4">
    <name type="scientific">Trametes coccinea (strain BRFM310)</name>
    <name type="common">Pycnoporus coccineus</name>
    <dbReference type="NCBI Taxonomy" id="1353009"/>
    <lineage>
        <taxon>Eukaryota</taxon>
        <taxon>Fungi</taxon>
        <taxon>Dikarya</taxon>
        <taxon>Basidiomycota</taxon>
        <taxon>Agaricomycotina</taxon>
        <taxon>Agaricomycetes</taxon>
        <taxon>Polyporales</taxon>
        <taxon>Polyporaceae</taxon>
        <taxon>Trametes</taxon>
    </lineage>
</organism>